<gene>
    <name evidence="1" type="ORF">SAMN05421739_104358</name>
</gene>
<evidence type="ECO:0000313" key="1">
    <source>
        <dbReference type="EMBL" id="SFG92514.1"/>
    </source>
</evidence>
<sequence length="74" mass="7896">MIPLLGGVGVGLHYHMKAIKPNLKYKNRKAPAAWAVGAFHVYRAGLGTVGNLVFLPLQCGDAGAGPGFHHSFIW</sequence>
<dbReference type="Proteomes" id="UP000198724">
    <property type="component" value="Unassembled WGS sequence"/>
</dbReference>
<protein>
    <submittedName>
        <fullName evidence="1">Uncharacterized protein</fullName>
    </submittedName>
</protein>
<reference evidence="2" key="1">
    <citation type="submission" date="2016-10" db="EMBL/GenBank/DDBJ databases">
        <authorList>
            <person name="Varghese N."/>
            <person name="Submissions S."/>
        </authorList>
    </citation>
    <scope>NUCLEOTIDE SEQUENCE [LARGE SCALE GENOMIC DNA]</scope>
    <source>
        <strain evidence="2">LP51</strain>
    </source>
</reference>
<dbReference type="AlphaFoldDB" id="A0A1I2VTE8"/>
<name>A0A1I2VTE8_9BACT</name>
<proteinExistence type="predicted"/>
<accession>A0A1I2VTE8</accession>
<keyword evidence="2" id="KW-1185">Reference proteome</keyword>
<organism evidence="1 2">
    <name type="scientific">Pontibacter chinhatensis</name>
    <dbReference type="NCBI Taxonomy" id="1436961"/>
    <lineage>
        <taxon>Bacteria</taxon>
        <taxon>Pseudomonadati</taxon>
        <taxon>Bacteroidota</taxon>
        <taxon>Cytophagia</taxon>
        <taxon>Cytophagales</taxon>
        <taxon>Hymenobacteraceae</taxon>
        <taxon>Pontibacter</taxon>
    </lineage>
</organism>
<evidence type="ECO:0000313" key="2">
    <source>
        <dbReference type="Proteomes" id="UP000198724"/>
    </source>
</evidence>
<dbReference type="EMBL" id="FOOT01000004">
    <property type="protein sequence ID" value="SFG92514.1"/>
    <property type="molecule type" value="Genomic_DNA"/>
</dbReference>